<feature type="transmembrane region" description="Helical" evidence="2">
    <location>
        <begin position="6"/>
        <end position="27"/>
    </location>
</feature>
<keyword evidence="4" id="KW-1185">Reference proteome</keyword>
<accession>A0ABD2C1T8</accession>
<feature type="transmembrane region" description="Helical" evidence="2">
    <location>
        <begin position="246"/>
        <end position="265"/>
    </location>
</feature>
<name>A0ABD2C1T8_VESSQ</name>
<dbReference type="Proteomes" id="UP001607302">
    <property type="component" value="Unassembled WGS sequence"/>
</dbReference>
<evidence type="ECO:0000313" key="4">
    <source>
        <dbReference type="Proteomes" id="UP001607302"/>
    </source>
</evidence>
<proteinExistence type="predicted"/>
<evidence type="ECO:0000313" key="3">
    <source>
        <dbReference type="EMBL" id="KAL2738997.1"/>
    </source>
</evidence>
<sequence length="284" mass="30579">MQKNEMRFFVSIICTILMCIVFSTITIRATVVENNTKGPPWTTPVPDIIVAPIKRCPPGQKHDSFVTSPFLTIGHPLTVNGDGLIDISENGTSVNLPEINLPEVGDLLKLPGTLIGGSDMKCPDNQKRDVNGDCRDSERGVMPVTRVPTVFHPDGGGCDVNDEINHSKLSSDQCYQSELNCDTIASTTTTTTTTTVTTTVNSNIATSAAITTTTTTTTACSRATGAQSRKRNDYAFVTFLRINMRAAIIGVIGVLVVQFAGTLGISGKASTTTYYRNERIKQNI</sequence>
<keyword evidence="2" id="KW-0472">Membrane</keyword>
<reference evidence="3 4" key="1">
    <citation type="journal article" date="2024" name="Ann. Entomol. Soc. Am.">
        <title>Genomic analyses of the southern and eastern yellowjacket wasps (Hymenoptera: Vespidae) reveal evolutionary signatures of social life.</title>
        <authorList>
            <person name="Catto M.A."/>
            <person name="Caine P.B."/>
            <person name="Orr S.E."/>
            <person name="Hunt B.G."/>
            <person name="Goodisman M.A.D."/>
        </authorList>
    </citation>
    <scope>NUCLEOTIDE SEQUENCE [LARGE SCALE GENOMIC DNA]</scope>
    <source>
        <strain evidence="3">233</strain>
        <tissue evidence="3">Head and thorax</tissue>
    </source>
</reference>
<protein>
    <submittedName>
        <fullName evidence="3">Uncharacterized protein</fullName>
    </submittedName>
</protein>
<keyword evidence="2" id="KW-0812">Transmembrane</keyword>
<keyword evidence="2" id="KW-1133">Transmembrane helix</keyword>
<organism evidence="3 4">
    <name type="scientific">Vespula squamosa</name>
    <name type="common">Southern yellow jacket</name>
    <name type="synonym">Wasp</name>
    <dbReference type="NCBI Taxonomy" id="30214"/>
    <lineage>
        <taxon>Eukaryota</taxon>
        <taxon>Metazoa</taxon>
        <taxon>Ecdysozoa</taxon>
        <taxon>Arthropoda</taxon>
        <taxon>Hexapoda</taxon>
        <taxon>Insecta</taxon>
        <taxon>Pterygota</taxon>
        <taxon>Neoptera</taxon>
        <taxon>Endopterygota</taxon>
        <taxon>Hymenoptera</taxon>
        <taxon>Apocrita</taxon>
        <taxon>Aculeata</taxon>
        <taxon>Vespoidea</taxon>
        <taxon>Vespidae</taxon>
        <taxon>Vespinae</taxon>
        <taxon>Vespula</taxon>
    </lineage>
</organism>
<evidence type="ECO:0000256" key="1">
    <source>
        <dbReference type="SAM" id="MobiDB-lite"/>
    </source>
</evidence>
<comment type="caution">
    <text evidence="3">The sequence shown here is derived from an EMBL/GenBank/DDBJ whole genome shotgun (WGS) entry which is preliminary data.</text>
</comment>
<feature type="region of interest" description="Disordered" evidence="1">
    <location>
        <begin position="119"/>
        <end position="139"/>
    </location>
</feature>
<dbReference type="EMBL" id="JAUDFV010000025">
    <property type="protein sequence ID" value="KAL2738997.1"/>
    <property type="molecule type" value="Genomic_DNA"/>
</dbReference>
<evidence type="ECO:0000256" key="2">
    <source>
        <dbReference type="SAM" id="Phobius"/>
    </source>
</evidence>
<feature type="compositionally biased region" description="Basic and acidic residues" evidence="1">
    <location>
        <begin position="121"/>
        <end position="139"/>
    </location>
</feature>
<gene>
    <name evidence="3" type="ORF">V1478_001563</name>
</gene>
<dbReference type="AlphaFoldDB" id="A0ABD2C1T8"/>